<feature type="compositionally biased region" description="Basic and acidic residues" evidence="11">
    <location>
        <begin position="9"/>
        <end position="25"/>
    </location>
</feature>
<dbReference type="EMBL" id="CP053073">
    <property type="protein sequence ID" value="QJR13248.1"/>
    <property type="molecule type" value="Genomic_DNA"/>
</dbReference>
<dbReference type="CDD" id="cd01876">
    <property type="entry name" value="YihA_EngB"/>
    <property type="match status" value="1"/>
</dbReference>
<evidence type="ECO:0000256" key="1">
    <source>
        <dbReference type="ARBA" id="ARBA00001946"/>
    </source>
</evidence>
<dbReference type="InterPro" id="IPR027417">
    <property type="entry name" value="P-loop_NTPase"/>
</dbReference>
<dbReference type="FunCoup" id="A0A6M4H2E8">
    <property type="interactions" value="427"/>
</dbReference>
<dbReference type="GO" id="GO:0005829">
    <property type="term" value="C:cytosol"/>
    <property type="evidence" value="ECO:0007669"/>
    <property type="project" value="TreeGrafter"/>
</dbReference>
<dbReference type="PROSITE" id="PS51706">
    <property type="entry name" value="G_ENGB"/>
    <property type="match status" value="1"/>
</dbReference>
<keyword evidence="5 10" id="KW-0547">Nucleotide-binding</keyword>
<dbReference type="InterPro" id="IPR019987">
    <property type="entry name" value="GTP-bd_ribosome_bio_YsxC"/>
</dbReference>
<dbReference type="GO" id="GO:0005525">
    <property type="term" value="F:GTP binding"/>
    <property type="evidence" value="ECO:0007669"/>
    <property type="project" value="UniProtKB-UniRule"/>
</dbReference>
<dbReference type="HAMAP" id="MF_00321">
    <property type="entry name" value="GTPase_EngB"/>
    <property type="match status" value="1"/>
</dbReference>
<feature type="domain" description="EngB-type G" evidence="12">
    <location>
        <begin position="54"/>
        <end position="228"/>
    </location>
</feature>
<dbReference type="KEGG" id="upl:DSM104440_00030"/>
<protein>
    <recommendedName>
        <fullName evidence="10">Probable GTP-binding protein EngB</fullName>
    </recommendedName>
</protein>
<dbReference type="SUPFAM" id="SSF52540">
    <property type="entry name" value="P-loop containing nucleoside triphosphate hydrolases"/>
    <property type="match status" value="1"/>
</dbReference>
<dbReference type="InParanoid" id="A0A6M4H2E8"/>
<comment type="similarity">
    <text evidence="2 10">Belongs to the TRAFAC class TrmE-Era-EngA-EngB-Septin-like GTPase superfamily. EngB GTPase family.</text>
</comment>
<keyword evidence="6" id="KW-0460">Magnesium</keyword>
<evidence type="ECO:0000256" key="8">
    <source>
        <dbReference type="ARBA" id="ARBA00023210"/>
    </source>
</evidence>
<evidence type="ECO:0000313" key="14">
    <source>
        <dbReference type="Proteomes" id="UP000503096"/>
    </source>
</evidence>
<evidence type="ECO:0000256" key="4">
    <source>
        <dbReference type="ARBA" id="ARBA00022723"/>
    </source>
</evidence>
<keyword evidence="14" id="KW-1185">Reference proteome</keyword>
<comment type="cofactor">
    <cofactor evidence="1">
        <name>Mg(2+)</name>
        <dbReference type="ChEBI" id="CHEBI:18420"/>
    </cofactor>
</comment>
<keyword evidence="7 10" id="KW-0342">GTP-binding</keyword>
<evidence type="ECO:0000256" key="2">
    <source>
        <dbReference type="ARBA" id="ARBA00009638"/>
    </source>
</evidence>
<dbReference type="AlphaFoldDB" id="A0A6M4H2E8"/>
<dbReference type="NCBIfam" id="TIGR03598">
    <property type="entry name" value="GTPase_YsxC"/>
    <property type="match status" value="1"/>
</dbReference>
<dbReference type="Pfam" id="PF01926">
    <property type="entry name" value="MMR_HSR1"/>
    <property type="match status" value="1"/>
</dbReference>
<dbReference type="PANTHER" id="PTHR11649">
    <property type="entry name" value="MSS1/TRME-RELATED GTP-BINDING PROTEIN"/>
    <property type="match status" value="1"/>
</dbReference>
<comment type="function">
    <text evidence="10">Necessary for normal cell division and for the maintenance of normal septation.</text>
</comment>
<evidence type="ECO:0000256" key="7">
    <source>
        <dbReference type="ARBA" id="ARBA00023134"/>
    </source>
</evidence>
<keyword evidence="3 10" id="KW-0132">Cell division</keyword>
<dbReference type="InterPro" id="IPR030393">
    <property type="entry name" value="G_ENGB_dom"/>
</dbReference>
<dbReference type="GO" id="GO:0000917">
    <property type="term" value="P:division septum assembly"/>
    <property type="evidence" value="ECO:0007669"/>
    <property type="project" value="UniProtKB-KW"/>
</dbReference>
<keyword evidence="9 10" id="KW-0131">Cell cycle</keyword>
<gene>
    <name evidence="10 13" type="primary">engB</name>
    <name evidence="13" type="ORF">DSM104440_00030</name>
</gene>
<evidence type="ECO:0000256" key="3">
    <source>
        <dbReference type="ARBA" id="ARBA00022618"/>
    </source>
</evidence>
<dbReference type="Proteomes" id="UP000503096">
    <property type="component" value="Chromosome"/>
</dbReference>
<accession>A0A6M4H2E8</accession>
<dbReference type="Gene3D" id="3.40.50.300">
    <property type="entry name" value="P-loop containing nucleotide triphosphate hydrolases"/>
    <property type="match status" value="1"/>
</dbReference>
<dbReference type="RefSeq" id="WP_171159618.1">
    <property type="nucleotide sequence ID" value="NZ_CP053073.1"/>
</dbReference>
<proteinExistence type="inferred from homology"/>
<evidence type="ECO:0000256" key="6">
    <source>
        <dbReference type="ARBA" id="ARBA00022842"/>
    </source>
</evidence>
<evidence type="ECO:0000256" key="9">
    <source>
        <dbReference type="ARBA" id="ARBA00023306"/>
    </source>
</evidence>
<keyword evidence="4" id="KW-0479">Metal-binding</keyword>
<organism evidence="13 14">
    <name type="scientific">Usitatibacter palustris</name>
    <dbReference type="NCBI Taxonomy" id="2732487"/>
    <lineage>
        <taxon>Bacteria</taxon>
        <taxon>Pseudomonadati</taxon>
        <taxon>Pseudomonadota</taxon>
        <taxon>Betaproteobacteria</taxon>
        <taxon>Nitrosomonadales</taxon>
        <taxon>Usitatibacteraceae</taxon>
        <taxon>Usitatibacter</taxon>
    </lineage>
</organism>
<feature type="region of interest" description="Disordered" evidence="11">
    <location>
        <begin position="1"/>
        <end position="31"/>
    </location>
</feature>
<dbReference type="FunFam" id="3.40.50.300:FF:000098">
    <property type="entry name" value="Probable GTP-binding protein EngB"/>
    <property type="match status" value="1"/>
</dbReference>
<evidence type="ECO:0000256" key="10">
    <source>
        <dbReference type="HAMAP-Rule" id="MF_00321"/>
    </source>
</evidence>
<dbReference type="GO" id="GO:0046872">
    <property type="term" value="F:metal ion binding"/>
    <property type="evidence" value="ECO:0007669"/>
    <property type="project" value="UniProtKB-KW"/>
</dbReference>
<dbReference type="InterPro" id="IPR006073">
    <property type="entry name" value="GTP-bd"/>
</dbReference>
<dbReference type="PANTHER" id="PTHR11649:SF13">
    <property type="entry name" value="ENGB-TYPE G DOMAIN-CONTAINING PROTEIN"/>
    <property type="match status" value="1"/>
</dbReference>
<name>A0A6M4H2E8_9PROT</name>
<evidence type="ECO:0000256" key="5">
    <source>
        <dbReference type="ARBA" id="ARBA00022741"/>
    </source>
</evidence>
<evidence type="ECO:0000256" key="11">
    <source>
        <dbReference type="SAM" id="MobiDB-lite"/>
    </source>
</evidence>
<sequence>MSPAKPVRARIEKPREKKREAKKPPDFNAGGGLRLASAVFAYSAHDPRDFRGPGAPEIAFAGRSNAGKSSAINALAGRKRLAFASKTPGRTQLINFFTIAETAFLVDLPGYGYAGVPMEVRDHWDQLVGNYVGTRPSLAGVIVVMDARHPLTPLDKRLLHWLLPSGRKVHVLLTKADKLSKQAQQRTLSAARRELMEVYPGATLQLFSSTKREGLSEAGAKISAWVADNKSPG</sequence>
<keyword evidence="8 10" id="KW-0717">Septation</keyword>
<evidence type="ECO:0000259" key="12">
    <source>
        <dbReference type="PROSITE" id="PS51706"/>
    </source>
</evidence>
<evidence type="ECO:0000313" key="13">
    <source>
        <dbReference type="EMBL" id="QJR13248.1"/>
    </source>
</evidence>
<reference evidence="13 14" key="1">
    <citation type="submission" date="2020-04" db="EMBL/GenBank/DDBJ databases">
        <title>Usitatibacter rugosus gen. nov., sp. nov. and Usitatibacter palustris sp. nov., novel members of Usitatibacteraceae fam. nov. within the order Nitrosomonadales isolated from soil.</title>
        <authorList>
            <person name="Huber K.J."/>
            <person name="Neumann-Schaal M."/>
            <person name="Geppert A."/>
            <person name="Luckner M."/>
            <person name="Wanner G."/>
            <person name="Overmann J."/>
        </authorList>
    </citation>
    <scope>NUCLEOTIDE SEQUENCE [LARGE SCALE GENOMIC DNA]</scope>
    <source>
        <strain evidence="13 14">Swamp67</strain>
    </source>
</reference>